<dbReference type="Gene3D" id="3.40.50.2000">
    <property type="entry name" value="Glycogen Phosphorylase B"/>
    <property type="match status" value="3"/>
</dbReference>
<comment type="caution">
    <text evidence="2">The sequence shown here is derived from an EMBL/GenBank/DDBJ whole genome shotgun (WGS) entry which is preliminary data.</text>
</comment>
<gene>
    <name evidence="2" type="ORF">SS7213T_00344</name>
</gene>
<dbReference type="Proteomes" id="UP000005413">
    <property type="component" value="Unassembled WGS sequence"/>
</dbReference>
<dbReference type="InterPro" id="IPR001296">
    <property type="entry name" value="Glyco_trans_1"/>
</dbReference>
<dbReference type="PANTHER" id="PTHR12526:SF630">
    <property type="entry name" value="GLYCOSYLTRANSFERASE"/>
    <property type="match status" value="1"/>
</dbReference>
<keyword evidence="3" id="KW-1185">Reference proteome</keyword>
<dbReference type="EMBL" id="AEUN01000011">
    <property type="protein sequence ID" value="EHJ09169.1"/>
    <property type="molecule type" value="Genomic_DNA"/>
</dbReference>
<dbReference type="AlphaFoldDB" id="G5JF77"/>
<dbReference type="PANTHER" id="PTHR12526">
    <property type="entry name" value="GLYCOSYLTRANSFERASE"/>
    <property type="match status" value="1"/>
</dbReference>
<protein>
    <submittedName>
        <fullName evidence="2">Glycosyl transferase, group 1 family protein</fullName>
    </submittedName>
</protein>
<dbReference type="PATRIC" id="fig|911238.3.peg.66"/>
<feature type="domain" description="Glycosyl transferase family 1" evidence="1">
    <location>
        <begin position="321"/>
        <end position="474"/>
    </location>
</feature>
<dbReference type="OrthoDB" id="570545at2"/>
<organism evidence="2 3">
    <name type="scientific">Staphylococcus simiae CCM 7213 = CCUG 51256</name>
    <dbReference type="NCBI Taxonomy" id="911238"/>
    <lineage>
        <taxon>Bacteria</taxon>
        <taxon>Bacillati</taxon>
        <taxon>Bacillota</taxon>
        <taxon>Bacilli</taxon>
        <taxon>Bacillales</taxon>
        <taxon>Staphylococcaceae</taxon>
        <taxon>Staphylococcus</taxon>
    </lineage>
</organism>
<evidence type="ECO:0000313" key="3">
    <source>
        <dbReference type="Proteomes" id="UP000005413"/>
    </source>
</evidence>
<dbReference type="Pfam" id="PF00534">
    <property type="entry name" value="Glycos_transf_1"/>
    <property type="match status" value="1"/>
</dbReference>
<proteinExistence type="predicted"/>
<sequence>MIYTVTSTLPQVHGGRTKSLLSRIKLLDTELNIKNKILTTNYNENYPSVYKSFIDSAKVTENIEFENIYDWLSDFKLFNTPKTIFTNKIKYETLDEKIDGLTFKEDKNKNAIRYYNKERYVLYRQLYENSKIVKFEDFMSPICKKKIERWEYNEFGQLHRKKYFSRKNFVRMTEEYFDTEGNIYCKKFYDNDETNQLDYIEIYKEGRPFKAFKTEKEMFEYYFENRFKDGDIVFNDARLLDRPLLNQYHKTKNILVFHNSHLDGEKIKGSYKFALENSDKVSKYLLLTEKQKNDIQQQLNINNNKIAIIPHSIKEYNRDNSVEKLDRFIFLGRLGTQKQLDHLIKAYKQFLDFGYSTKLSIYGADEQGQKQMMIDLINQFGIQDKVEFYDFTNEPLNEFQKSRASLLTSKFEGFGLTVMESIEVGCPVISYDVRYGPSEIINHGQNGYLVEADNIELFAKYMAEIVNHPLENVKTNESLRHQTAVYNFSKLFEGLE</sequence>
<dbReference type="RefSeq" id="WP_002461612.1">
    <property type="nucleotide sequence ID" value="NZ_AEUN01000011.1"/>
</dbReference>
<dbReference type="SUPFAM" id="SSF53756">
    <property type="entry name" value="UDP-Glycosyltransferase/glycogen phosphorylase"/>
    <property type="match status" value="1"/>
</dbReference>
<reference evidence="2 3" key="1">
    <citation type="journal article" date="2012" name="BMC Genomics">
        <title>Comparative genomic analysis of the genus Staphylococcus including Staphylococcus aureus and its newly described sister species Staphylococcus simiae.</title>
        <authorList>
            <person name="Suzuki H."/>
            <person name="Lefebure T."/>
            <person name="Pavinski Bitar P."/>
            <person name="Stanhope M.J."/>
        </authorList>
    </citation>
    <scope>NUCLEOTIDE SEQUENCE [LARGE SCALE GENOMIC DNA]</scope>
    <source>
        <strain evidence="2 3">CCM 7213</strain>
    </source>
</reference>
<evidence type="ECO:0000259" key="1">
    <source>
        <dbReference type="Pfam" id="PF00534"/>
    </source>
</evidence>
<dbReference type="GO" id="GO:0016757">
    <property type="term" value="F:glycosyltransferase activity"/>
    <property type="evidence" value="ECO:0007669"/>
    <property type="project" value="InterPro"/>
</dbReference>
<keyword evidence="2" id="KW-0808">Transferase</keyword>
<accession>G5JF77</accession>
<name>G5JF77_9STAP</name>
<evidence type="ECO:0000313" key="2">
    <source>
        <dbReference type="EMBL" id="EHJ09169.1"/>
    </source>
</evidence>